<feature type="region of interest" description="Disordered" evidence="1">
    <location>
        <begin position="206"/>
        <end position="317"/>
    </location>
</feature>
<dbReference type="EMBL" id="CACVBS010000073">
    <property type="protein sequence ID" value="CAA7269003.1"/>
    <property type="molecule type" value="Genomic_DNA"/>
</dbReference>
<accession>A0A8S0XQW3</accession>
<evidence type="ECO:0000256" key="1">
    <source>
        <dbReference type="SAM" id="MobiDB-lite"/>
    </source>
</evidence>
<evidence type="ECO:0000313" key="3">
    <source>
        <dbReference type="Proteomes" id="UP000467700"/>
    </source>
</evidence>
<feature type="compositionally biased region" description="Basic and acidic residues" evidence="1">
    <location>
        <begin position="384"/>
        <end position="414"/>
    </location>
</feature>
<feature type="compositionally biased region" description="Basic and acidic residues" evidence="1">
    <location>
        <begin position="270"/>
        <end position="279"/>
    </location>
</feature>
<name>A0A8S0XQW3_CYCAE</name>
<feature type="compositionally biased region" description="Basic and acidic residues" evidence="1">
    <location>
        <begin position="244"/>
        <end position="255"/>
    </location>
</feature>
<gene>
    <name evidence="2" type="ORF">AAE3_LOCUS11262</name>
</gene>
<dbReference type="AlphaFoldDB" id="A0A8S0XQW3"/>
<dbReference type="InterPro" id="IPR019416">
    <property type="entry name" value="NCBP3"/>
</dbReference>
<protein>
    <recommendedName>
        <fullName evidence="4">Chromatin target of PRMT1 protein C-terminal domain-containing protein</fullName>
    </recommendedName>
</protein>
<dbReference type="OrthoDB" id="422106at2759"/>
<dbReference type="GO" id="GO:0000340">
    <property type="term" value="F:RNA 7-methylguanosine cap binding"/>
    <property type="evidence" value="ECO:0007669"/>
    <property type="project" value="InterPro"/>
</dbReference>
<feature type="region of interest" description="Disordered" evidence="1">
    <location>
        <begin position="59"/>
        <end position="90"/>
    </location>
</feature>
<feature type="compositionally biased region" description="Acidic residues" evidence="1">
    <location>
        <begin position="70"/>
        <end position="88"/>
    </location>
</feature>
<keyword evidence="3" id="KW-1185">Reference proteome</keyword>
<feature type="compositionally biased region" description="Basic and acidic residues" evidence="1">
    <location>
        <begin position="220"/>
        <end position="237"/>
    </location>
</feature>
<proteinExistence type="predicted"/>
<feature type="compositionally biased region" description="Basic and acidic residues" evidence="1">
    <location>
        <begin position="420"/>
        <end position="438"/>
    </location>
</feature>
<dbReference type="Pfam" id="PF10309">
    <property type="entry name" value="NCBP3"/>
    <property type="match status" value="1"/>
</dbReference>
<dbReference type="Proteomes" id="UP000467700">
    <property type="component" value="Unassembled WGS sequence"/>
</dbReference>
<feature type="region of interest" description="Disordered" evidence="1">
    <location>
        <begin position="344"/>
        <end position="452"/>
    </location>
</feature>
<organism evidence="2 3">
    <name type="scientific">Cyclocybe aegerita</name>
    <name type="common">Black poplar mushroom</name>
    <name type="synonym">Agrocybe aegerita</name>
    <dbReference type="NCBI Taxonomy" id="1973307"/>
    <lineage>
        <taxon>Eukaryota</taxon>
        <taxon>Fungi</taxon>
        <taxon>Dikarya</taxon>
        <taxon>Basidiomycota</taxon>
        <taxon>Agaricomycotina</taxon>
        <taxon>Agaricomycetes</taxon>
        <taxon>Agaricomycetidae</taxon>
        <taxon>Agaricales</taxon>
        <taxon>Agaricineae</taxon>
        <taxon>Bolbitiaceae</taxon>
        <taxon>Cyclocybe</taxon>
    </lineage>
</organism>
<feature type="region of interest" description="Disordered" evidence="1">
    <location>
        <begin position="1"/>
        <end position="20"/>
    </location>
</feature>
<evidence type="ECO:0000313" key="2">
    <source>
        <dbReference type="EMBL" id="CAA7269003.1"/>
    </source>
</evidence>
<evidence type="ECO:0008006" key="4">
    <source>
        <dbReference type="Google" id="ProtNLM"/>
    </source>
</evidence>
<sequence length="452" mass="51218">MDSAPDGIAPQESEMLSYDDDVAYEQQLPTEAERAAQAASLAQRIGTSKVYLLSESSAAARAGKHKQGEDGEEDTDKIIEDEDMDESTGDLSYRPNAILVTGPPIAHLPTARLFAYATHFDAHPLGLEWVDDNTCVFVFDSLKVARAAFSRLQKTISEEPDMDEYLTAKPFPIALWPAEERLKQTLGQGEGLKGMIRMRWARPEDVKKKGAKNESQFYKKHGEGAGKELFDGRELPPAKRRRRDPHEDDERRRAELDDELDAFLAESGTDDERSDANEGRRRKKPKLTDRLVSPTRSRSRTPEEAASASPPSKMRSDYIASDGRTLLQRTSLLRLHSSDEPLDLASRLTAPLPRRARRRGRGDRDRDTLSPVDVDDVAVTESGRPQREWDGEWDREKSVNGHEWPRERTRGGRDRRTRRERGGDRPVRTAERPRKTQQELDDELDAFLRGHD</sequence>
<dbReference type="GO" id="GO:0003729">
    <property type="term" value="F:mRNA binding"/>
    <property type="evidence" value="ECO:0007669"/>
    <property type="project" value="InterPro"/>
</dbReference>
<comment type="caution">
    <text evidence="2">The sequence shown here is derived from an EMBL/GenBank/DDBJ whole genome shotgun (WGS) entry which is preliminary data.</text>
</comment>
<reference evidence="2 3" key="1">
    <citation type="submission" date="2020-01" db="EMBL/GenBank/DDBJ databases">
        <authorList>
            <person name="Gupta K D."/>
        </authorList>
    </citation>
    <scope>NUCLEOTIDE SEQUENCE [LARGE SCALE GENOMIC DNA]</scope>
</reference>